<protein>
    <submittedName>
        <fullName evidence="2">DUF6580 family putative transport protein</fullName>
    </submittedName>
</protein>
<proteinExistence type="predicted"/>
<feature type="transmembrane region" description="Helical" evidence="1">
    <location>
        <begin position="155"/>
        <end position="177"/>
    </location>
</feature>
<evidence type="ECO:0000313" key="2">
    <source>
        <dbReference type="EMBL" id="MEE1885443.1"/>
    </source>
</evidence>
<keyword evidence="1" id="KW-1133">Transmembrane helix</keyword>
<accession>A0ABU7H364</accession>
<comment type="caution">
    <text evidence="2">The sequence shown here is derived from an EMBL/GenBank/DDBJ whole genome shotgun (WGS) entry which is preliminary data.</text>
</comment>
<sequence length="188" mass="20918">MNNPKIDIRLIVVSVIILLVALSRLFPIMPNFSPIGAMALFGAAFFSKRWQALILPLVAVWASDLLINNILYKQYFPEFTLFYSGFYWQYGSFLVITLLGLTLFKKLNATRVAGGILGSSLIFFLISNFGVWLGSTVYPQNFQGLIACYVAGIPFLKGTLLSDAFYTTVLFGAYFIAQSRIPALKTAK</sequence>
<keyword evidence="3" id="KW-1185">Reference proteome</keyword>
<dbReference type="RefSeq" id="WP_330146341.1">
    <property type="nucleotide sequence ID" value="NZ_JAZDQU010000002.1"/>
</dbReference>
<feature type="transmembrane region" description="Helical" evidence="1">
    <location>
        <begin position="87"/>
        <end position="104"/>
    </location>
</feature>
<feature type="transmembrane region" description="Helical" evidence="1">
    <location>
        <begin position="50"/>
        <end position="67"/>
    </location>
</feature>
<reference evidence="2 3" key="1">
    <citation type="submission" date="2024-01" db="EMBL/GenBank/DDBJ databases">
        <title>Pedobacter sp. nov., isolated from oil-contaminated soil.</title>
        <authorList>
            <person name="Le N.T.T."/>
        </authorList>
    </citation>
    <scope>NUCLEOTIDE SEQUENCE [LARGE SCALE GENOMIC DNA]</scope>
    <source>
        <strain evidence="2 3">VNH31</strain>
    </source>
</reference>
<gene>
    <name evidence="2" type="ORF">VRU49_08450</name>
</gene>
<evidence type="ECO:0000256" key="1">
    <source>
        <dbReference type="SAM" id="Phobius"/>
    </source>
</evidence>
<keyword evidence="1" id="KW-0472">Membrane</keyword>
<dbReference type="Pfam" id="PF20221">
    <property type="entry name" value="DUF6580"/>
    <property type="match status" value="1"/>
</dbReference>
<dbReference type="InterPro" id="IPR046487">
    <property type="entry name" value="DUF6580"/>
</dbReference>
<organism evidence="2 3">
    <name type="scientific">Pedobacter flavus</name>
    <dbReference type="NCBI Taxonomy" id="3113906"/>
    <lineage>
        <taxon>Bacteria</taxon>
        <taxon>Pseudomonadati</taxon>
        <taxon>Bacteroidota</taxon>
        <taxon>Sphingobacteriia</taxon>
        <taxon>Sphingobacteriales</taxon>
        <taxon>Sphingobacteriaceae</taxon>
        <taxon>Pedobacter</taxon>
    </lineage>
</organism>
<feature type="transmembrane region" description="Helical" evidence="1">
    <location>
        <begin position="6"/>
        <end position="29"/>
    </location>
</feature>
<dbReference type="Proteomes" id="UP001337681">
    <property type="component" value="Unassembled WGS sequence"/>
</dbReference>
<dbReference type="EMBL" id="JAZDQU010000002">
    <property type="protein sequence ID" value="MEE1885443.1"/>
    <property type="molecule type" value="Genomic_DNA"/>
</dbReference>
<keyword evidence="1" id="KW-0812">Transmembrane</keyword>
<evidence type="ECO:0000313" key="3">
    <source>
        <dbReference type="Proteomes" id="UP001337681"/>
    </source>
</evidence>
<feature type="transmembrane region" description="Helical" evidence="1">
    <location>
        <begin position="116"/>
        <end position="135"/>
    </location>
</feature>
<name>A0ABU7H364_9SPHI</name>